<protein>
    <submittedName>
        <fullName evidence="7">Alcohol dehydrogenase catalytic domain-containing protein</fullName>
    </submittedName>
</protein>
<reference evidence="7" key="1">
    <citation type="submission" date="2021-04" db="EMBL/GenBank/DDBJ databases">
        <title>Genomic insights into ecological role and evolution of a novel Thermoplasmata order Candidatus Sysuiplasmatales.</title>
        <authorList>
            <person name="Yuan Y."/>
        </authorList>
    </citation>
    <scope>NUCLEOTIDE SEQUENCE</scope>
    <source>
        <strain evidence="7">YP2-bin.285</strain>
    </source>
</reference>
<dbReference type="InterPro" id="IPR002328">
    <property type="entry name" value="ADH_Zn_CS"/>
</dbReference>
<accession>A0A8J7YPM1</accession>
<dbReference type="SUPFAM" id="SSF50129">
    <property type="entry name" value="GroES-like"/>
    <property type="match status" value="1"/>
</dbReference>
<name>A0A8J7YPM1_9ARCH</name>
<dbReference type="EMBL" id="JAGVSJ010000004">
    <property type="protein sequence ID" value="MBX8631461.1"/>
    <property type="molecule type" value="Genomic_DNA"/>
</dbReference>
<keyword evidence="3" id="KW-0560">Oxidoreductase</keyword>
<evidence type="ECO:0000256" key="3">
    <source>
        <dbReference type="ARBA" id="ARBA00023002"/>
    </source>
</evidence>
<comment type="cofactor">
    <cofactor evidence="4">
        <name>Zn(2+)</name>
        <dbReference type="ChEBI" id="CHEBI:29105"/>
    </cofactor>
</comment>
<dbReference type="Gene3D" id="3.90.180.10">
    <property type="entry name" value="Medium-chain alcohol dehydrogenases, catalytic domain"/>
    <property type="match status" value="1"/>
</dbReference>
<comment type="similarity">
    <text evidence="4">Belongs to the zinc-containing alcohol dehydrogenase family.</text>
</comment>
<dbReference type="InterPro" id="IPR011032">
    <property type="entry name" value="GroES-like_sf"/>
</dbReference>
<dbReference type="GO" id="GO:0008270">
    <property type="term" value="F:zinc ion binding"/>
    <property type="evidence" value="ECO:0007669"/>
    <property type="project" value="InterPro"/>
</dbReference>
<dbReference type="PANTHER" id="PTHR43401:SF2">
    <property type="entry name" value="L-THREONINE 3-DEHYDROGENASE"/>
    <property type="match status" value="1"/>
</dbReference>
<dbReference type="GO" id="GO:0051262">
    <property type="term" value="P:protein tetramerization"/>
    <property type="evidence" value="ECO:0007669"/>
    <property type="project" value="UniProtKB-ARBA"/>
</dbReference>
<dbReference type="AlphaFoldDB" id="A0A8J7YPM1"/>
<organism evidence="7 8">
    <name type="scientific">Candidatus Sysuiplasma superficiale</name>
    <dbReference type="NCBI Taxonomy" id="2823368"/>
    <lineage>
        <taxon>Archaea</taxon>
        <taxon>Methanobacteriati</taxon>
        <taxon>Thermoplasmatota</taxon>
        <taxon>Thermoplasmata</taxon>
        <taxon>Candidatus Sysuiplasmatales</taxon>
        <taxon>Candidatus Sysuiplasmataceae</taxon>
        <taxon>Candidatus Sysuiplasma</taxon>
    </lineage>
</organism>
<evidence type="ECO:0000259" key="5">
    <source>
        <dbReference type="Pfam" id="PF00107"/>
    </source>
</evidence>
<gene>
    <name evidence="7" type="ORF">J9259_02925</name>
</gene>
<feature type="domain" description="Alcohol dehydrogenase-like N-terminal" evidence="6">
    <location>
        <begin position="28"/>
        <end position="138"/>
    </location>
</feature>
<dbReference type="InterPro" id="IPR013149">
    <property type="entry name" value="ADH-like_C"/>
</dbReference>
<dbReference type="InterPro" id="IPR050129">
    <property type="entry name" value="Zn_alcohol_dh"/>
</dbReference>
<dbReference type="Pfam" id="PF00107">
    <property type="entry name" value="ADH_zinc_N"/>
    <property type="match status" value="1"/>
</dbReference>
<comment type="caution">
    <text evidence="7">The sequence shown here is derived from an EMBL/GenBank/DDBJ whole genome shotgun (WGS) entry which is preliminary data.</text>
</comment>
<dbReference type="Gene3D" id="3.40.50.720">
    <property type="entry name" value="NAD(P)-binding Rossmann-like Domain"/>
    <property type="match status" value="1"/>
</dbReference>
<evidence type="ECO:0000256" key="1">
    <source>
        <dbReference type="ARBA" id="ARBA00022723"/>
    </source>
</evidence>
<keyword evidence="2 4" id="KW-0862">Zinc</keyword>
<dbReference type="Proteomes" id="UP000716004">
    <property type="component" value="Unassembled WGS sequence"/>
</dbReference>
<dbReference type="SUPFAM" id="SSF51735">
    <property type="entry name" value="NAD(P)-binding Rossmann-fold domains"/>
    <property type="match status" value="1"/>
</dbReference>
<dbReference type="Pfam" id="PF08240">
    <property type="entry name" value="ADH_N"/>
    <property type="match status" value="1"/>
</dbReference>
<keyword evidence="1 4" id="KW-0479">Metal-binding</keyword>
<feature type="domain" description="Alcohol dehydrogenase-like C-terminal" evidence="5">
    <location>
        <begin position="174"/>
        <end position="299"/>
    </location>
</feature>
<evidence type="ECO:0000313" key="7">
    <source>
        <dbReference type="EMBL" id="MBX8631461.1"/>
    </source>
</evidence>
<proteinExistence type="inferred from homology"/>
<dbReference type="PROSITE" id="PS00059">
    <property type="entry name" value="ADH_ZINC"/>
    <property type="match status" value="1"/>
</dbReference>
<dbReference type="GO" id="GO:0016616">
    <property type="term" value="F:oxidoreductase activity, acting on the CH-OH group of donors, NAD or NADP as acceptor"/>
    <property type="evidence" value="ECO:0007669"/>
    <property type="project" value="UniProtKB-ARBA"/>
</dbReference>
<dbReference type="GO" id="GO:0044281">
    <property type="term" value="P:small molecule metabolic process"/>
    <property type="evidence" value="ECO:0007669"/>
    <property type="project" value="UniProtKB-ARBA"/>
</dbReference>
<sequence>MRVNPMRALIWTANNRMKIGKVEKPEPGRGWVLLRVAVSGICGSEVSAYQGLNELRTPPLTMGHEFSGKIVAVGEGVTDDYIGRLVAVNPLVTCGKCSYCISGLRNLCMERKIIGAAFPGSFAEYVAVPASSCFPVDDEVAGALVEPLATSLRAVERSELKVGDRVVIFGMGIIGLFILKLVKMKGASECIGVDINDARLKTAEKLGASSVINIRDKKIMADLSSRIEDGANISFDAVGIESTRDECIRVLMRDGVSVYVGNHENYSKIEANKVVRGEITIKGSYAYTDMEFSRAARLAQTGLLDDRSEWLKLLPLSEGAKAFRDLAANKVPYAKIALSLK</sequence>
<evidence type="ECO:0000313" key="8">
    <source>
        <dbReference type="Proteomes" id="UP000716004"/>
    </source>
</evidence>
<dbReference type="InterPro" id="IPR013154">
    <property type="entry name" value="ADH-like_N"/>
</dbReference>
<evidence type="ECO:0000259" key="6">
    <source>
        <dbReference type="Pfam" id="PF08240"/>
    </source>
</evidence>
<dbReference type="GO" id="GO:0043168">
    <property type="term" value="F:anion binding"/>
    <property type="evidence" value="ECO:0007669"/>
    <property type="project" value="UniProtKB-ARBA"/>
</dbReference>
<dbReference type="PANTHER" id="PTHR43401">
    <property type="entry name" value="L-THREONINE 3-DEHYDROGENASE"/>
    <property type="match status" value="1"/>
</dbReference>
<evidence type="ECO:0000256" key="2">
    <source>
        <dbReference type="ARBA" id="ARBA00022833"/>
    </source>
</evidence>
<evidence type="ECO:0000256" key="4">
    <source>
        <dbReference type="RuleBase" id="RU361277"/>
    </source>
</evidence>
<dbReference type="GO" id="GO:0030554">
    <property type="term" value="F:adenyl nucleotide binding"/>
    <property type="evidence" value="ECO:0007669"/>
    <property type="project" value="UniProtKB-ARBA"/>
</dbReference>
<dbReference type="InterPro" id="IPR036291">
    <property type="entry name" value="NAD(P)-bd_dom_sf"/>
</dbReference>